<dbReference type="RefSeq" id="WP_268613962.1">
    <property type="nucleotide sequence ID" value="NZ_JAMDMX010000012.1"/>
</dbReference>
<dbReference type="Pfam" id="PF02348">
    <property type="entry name" value="CTP_transf_3"/>
    <property type="match status" value="1"/>
</dbReference>
<keyword evidence="2" id="KW-1185">Reference proteome</keyword>
<proteinExistence type="predicted"/>
<organism evidence="1 2">
    <name type="scientific">Paenibacillus alginolyticus</name>
    <dbReference type="NCBI Taxonomy" id="59839"/>
    <lineage>
        <taxon>Bacteria</taxon>
        <taxon>Bacillati</taxon>
        <taxon>Bacillota</taxon>
        <taxon>Bacilli</taxon>
        <taxon>Bacillales</taxon>
        <taxon>Paenibacillaceae</taxon>
        <taxon>Paenibacillus</taxon>
    </lineage>
</organism>
<dbReference type="CDD" id="cd02518">
    <property type="entry name" value="GT2_SpsF"/>
    <property type="match status" value="1"/>
</dbReference>
<dbReference type="Gene3D" id="3.90.550.10">
    <property type="entry name" value="Spore Coat Polysaccharide Biosynthesis Protein SpsA, Chain A"/>
    <property type="match status" value="1"/>
</dbReference>
<reference evidence="1 2" key="1">
    <citation type="submission" date="2022-05" db="EMBL/GenBank/DDBJ databases">
        <title>Genome Sequencing of Bee-Associated Microbes.</title>
        <authorList>
            <person name="Dunlap C."/>
        </authorList>
    </citation>
    <scope>NUCLEOTIDE SEQUENCE [LARGE SCALE GENOMIC DNA]</scope>
    <source>
        <strain evidence="1 2">NRRL B-14421</strain>
    </source>
</reference>
<dbReference type="PANTHER" id="PTHR42866:SF1">
    <property type="entry name" value="SPORE COAT POLYSACCHARIDE BIOSYNTHESIS PROTEIN SPSF"/>
    <property type="match status" value="1"/>
</dbReference>
<name>A0ABT4G855_9BACL</name>
<gene>
    <name evidence="1" type="ORF">M5X19_05520</name>
</gene>
<evidence type="ECO:0000313" key="1">
    <source>
        <dbReference type="EMBL" id="MCY9692370.1"/>
    </source>
</evidence>
<dbReference type="PANTHER" id="PTHR42866">
    <property type="entry name" value="3-DEOXY-MANNO-OCTULOSONATE CYTIDYLYLTRANSFERASE"/>
    <property type="match status" value="1"/>
</dbReference>
<accession>A0ABT4G855</accession>
<comment type="caution">
    <text evidence="1">The sequence shown here is derived from an EMBL/GenBank/DDBJ whole genome shotgun (WGS) entry which is preliminary data.</text>
</comment>
<dbReference type="InterPro" id="IPR003329">
    <property type="entry name" value="Cytidylyl_trans"/>
</dbReference>
<sequence>MRTVAIIQARMGSTRLPGKVLLQLVDRTVLEHVINRVRGVQEIDDIVIATTDDAQDDPIQLEAEKLGVSVYRGSEQDVLARYYEAACVSKAEAIVRITSDCPVLDIDVTSQVIRSFCSAEADYTSNCLERSFPRGLDTEVFTFSSLQEAYHHAKEAYEREHVTPYLYLNPQRFRLSSFVNDQDLSNYRWTLDTIEDWKLIQMIYEKLYSPSRIFSWSEVLDLYKQHPELADINGHIEQKKLDGGS</sequence>
<dbReference type="EMBL" id="JAMDMX010000012">
    <property type="protein sequence ID" value="MCY9692370.1"/>
    <property type="molecule type" value="Genomic_DNA"/>
</dbReference>
<dbReference type="SUPFAM" id="SSF53448">
    <property type="entry name" value="Nucleotide-diphospho-sugar transferases"/>
    <property type="match status" value="1"/>
</dbReference>
<evidence type="ECO:0000313" key="2">
    <source>
        <dbReference type="Proteomes" id="UP001527099"/>
    </source>
</evidence>
<dbReference type="InterPro" id="IPR029044">
    <property type="entry name" value="Nucleotide-diphossugar_trans"/>
</dbReference>
<protein>
    <submittedName>
        <fullName evidence="1">Glycosyltransferase family protein</fullName>
    </submittedName>
</protein>
<dbReference type="Proteomes" id="UP001527099">
    <property type="component" value="Unassembled WGS sequence"/>
</dbReference>